<feature type="compositionally biased region" description="Low complexity" evidence="1">
    <location>
        <begin position="8"/>
        <end position="23"/>
    </location>
</feature>
<proteinExistence type="predicted"/>
<evidence type="ECO:0000313" key="2">
    <source>
        <dbReference type="EMBL" id="OBZ68314.1"/>
    </source>
</evidence>
<keyword evidence="3" id="KW-1185">Reference proteome</keyword>
<gene>
    <name evidence="2" type="ORF">A0H81_11939</name>
</gene>
<organism evidence="2 3">
    <name type="scientific">Grifola frondosa</name>
    <name type="common">Maitake</name>
    <name type="synonym">Polyporus frondosus</name>
    <dbReference type="NCBI Taxonomy" id="5627"/>
    <lineage>
        <taxon>Eukaryota</taxon>
        <taxon>Fungi</taxon>
        <taxon>Dikarya</taxon>
        <taxon>Basidiomycota</taxon>
        <taxon>Agaricomycotina</taxon>
        <taxon>Agaricomycetes</taxon>
        <taxon>Polyporales</taxon>
        <taxon>Grifolaceae</taxon>
        <taxon>Grifola</taxon>
    </lineage>
</organism>
<dbReference type="Proteomes" id="UP000092993">
    <property type="component" value="Unassembled WGS sequence"/>
</dbReference>
<evidence type="ECO:0000256" key="1">
    <source>
        <dbReference type="SAM" id="MobiDB-lite"/>
    </source>
</evidence>
<reference evidence="2 3" key="1">
    <citation type="submission" date="2016-03" db="EMBL/GenBank/DDBJ databases">
        <title>Whole genome sequencing of Grifola frondosa 9006-11.</title>
        <authorList>
            <person name="Min B."/>
            <person name="Park H."/>
            <person name="Kim J.-G."/>
            <person name="Cho H."/>
            <person name="Oh Y.-L."/>
            <person name="Kong W.-S."/>
            <person name="Choi I.-G."/>
        </authorList>
    </citation>
    <scope>NUCLEOTIDE SEQUENCE [LARGE SCALE GENOMIC DNA]</scope>
    <source>
        <strain evidence="2 3">9006-11</strain>
    </source>
</reference>
<dbReference type="EMBL" id="LUGG01000022">
    <property type="protein sequence ID" value="OBZ68314.1"/>
    <property type="molecule type" value="Genomic_DNA"/>
</dbReference>
<dbReference type="AlphaFoldDB" id="A0A1C7LZQ0"/>
<accession>A0A1C7LZQ0</accession>
<feature type="region of interest" description="Disordered" evidence="1">
    <location>
        <begin position="1"/>
        <end position="176"/>
    </location>
</feature>
<feature type="compositionally biased region" description="Low complexity" evidence="1">
    <location>
        <begin position="114"/>
        <end position="124"/>
    </location>
</feature>
<name>A0A1C7LZQ0_GRIFR</name>
<evidence type="ECO:0000313" key="3">
    <source>
        <dbReference type="Proteomes" id="UP000092993"/>
    </source>
</evidence>
<comment type="caution">
    <text evidence="2">The sequence shown here is derived from an EMBL/GenBank/DDBJ whole genome shotgun (WGS) entry which is preliminary data.</text>
</comment>
<protein>
    <submittedName>
        <fullName evidence="2">Uncharacterized protein</fullName>
    </submittedName>
</protein>
<feature type="compositionally biased region" description="Pro residues" evidence="1">
    <location>
        <begin position="32"/>
        <end position="44"/>
    </location>
</feature>
<sequence>MARDSHGRPPTTQATPPRASSTSMRAAQVQSPAPPRFPLRPPSPASSASKYSDDDDEDESVYCAPGAPTTVRRQPALHYPNSASTPPLNIRQREPPLGTPLARANTDPRRDAASTRARLAAAHRPTASDVTPPRSAPPNRRPTAYGAKASGAARLWRCRRRSPARSRNASPWSITTCYPSASVRGPPC</sequence>